<evidence type="ECO:0000313" key="2">
    <source>
        <dbReference type="Proteomes" id="UP000789702"/>
    </source>
</evidence>
<dbReference type="EMBL" id="CAJVPU010001356">
    <property type="protein sequence ID" value="CAG8478540.1"/>
    <property type="molecule type" value="Genomic_DNA"/>
</dbReference>
<proteinExistence type="predicted"/>
<evidence type="ECO:0000313" key="1">
    <source>
        <dbReference type="EMBL" id="CAG8478540.1"/>
    </source>
</evidence>
<protein>
    <submittedName>
        <fullName evidence="1">15497_t:CDS:1</fullName>
    </submittedName>
</protein>
<name>A0ACA9KKD7_9GLOM</name>
<organism evidence="1 2">
    <name type="scientific">Dentiscutata heterogama</name>
    <dbReference type="NCBI Taxonomy" id="1316150"/>
    <lineage>
        <taxon>Eukaryota</taxon>
        <taxon>Fungi</taxon>
        <taxon>Fungi incertae sedis</taxon>
        <taxon>Mucoromycota</taxon>
        <taxon>Glomeromycotina</taxon>
        <taxon>Glomeromycetes</taxon>
        <taxon>Diversisporales</taxon>
        <taxon>Gigasporaceae</taxon>
        <taxon>Dentiscutata</taxon>
    </lineage>
</organism>
<keyword evidence="2" id="KW-1185">Reference proteome</keyword>
<feature type="non-terminal residue" evidence="1">
    <location>
        <position position="1"/>
    </location>
</feature>
<comment type="caution">
    <text evidence="1">The sequence shown here is derived from an EMBL/GenBank/DDBJ whole genome shotgun (WGS) entry which is preliminary data.</text>
</comment>
<gene>
    <name evidence="1" type="ORF">DHETER_LOCUS2028</name>
</gene>
<accession>A0ACA9KKD7</accession>
<dbReference type="Proteomes" id="UP000789702">
    <property type="component" value="Unassembled WGS sequence"/>
</dbReference>
<sequence length="44" mass="4803">HIKLSIGATLIGYRYAPRISELLADIYQTVSARFILPIIGLSAS</sequence>
<reference evidence="1" key="1">
    <citation type="submission" date="2021-06" db="EMBL/GenBank/DDBJ databases">
        <authorList>
            <person name="Kallberg Y."/>
            <person name="Tangrot J."/>
            <person name="Rosling A."/>
        </authorList>
    </citation>
    <scope>NUCLEOTIDE SEQUENCE</scope>
    <source>
        <strain evidence="1">IL203A</strain>
    </source>
</reference>